<evidence type="ECO:0000313" key="3">
    <source>
        <dbReference type="Proteomes" id="UP000053257"/>
    </source>
</evidence>
<dbReference type="HOGENOM" id="CLU_1587103_0_0_1"/>
<dbReference type="AlphaFoldDB" id="A0A0C3S5L0"/>
<organism evidence="2 3">
    <name type="scientific">Phlebiopsis gigantea (strain 11061_1 CR5-6)</name>
    <name type="common">White-rot fungus</name>
    <name type="synonym">Peniophora gigantea</name>
    <dbReference type="NCBI Taxonomy" id="745531"/>
    <lineage>
        <taxon>Eukaryota</taxon>
        <taxon>Fungi</taxon>
        <taxon>Dikarya</taxon>
        <taxon>Basidiomycota</taxon>
        <taxon>Agaricomycotina</taxon>
        <taxon>Agaricomycetes</taxon>
        <taxon>Polyporales</taxon>
        <taxon>Phanerochaetaceae</taxon>
        <taxon>Phlebiopsis</taxon>
    </lineage>
</organism>
<sequence length="168" mass="18121">MSFRSTSRSPPPPPTSAPPPSYHAATSDSFGSAPPAPTAMVMDDASGSALSYSNPSQDEPGDLARRQQRPLAMPSLPILPLPVNQDVTLRWTSPTPIPDITITAPVTYTFSQLGCNTMLLLPPPDQPDSRPIYHISVEMNCLTQASIITTLRRGSSEHGIYVGEFEYL</sequence>
<dbReference type="Proteomes" id="UP000053257">
    <property type="component" value="Unassembled WGS sequence"/>
</dbReference>
<feature type="region of interest" description="Disordered" evidence="1">
    <location>
        <begin position="1"/>
        <end position="71"/>
    </location>
</feature>
<protein>
    <submittedName>
        <fullName evidence="2">Uncharacterized protein</fullName>
    </submittedName>
</protein>
<feature type="compositionally biased region" description="Pro residues" evidence="1">
    <location>
        <begin position="9"/>
        <end position="21"/>
    </location>
</feature>
<name>A0A0C3S5L0_PHLG1</name>
<keyword evidence="3" id="KW-1185">Reference proteome</keyword>
<proteinExistence type="predicted"/>
<dbReference type="EMBL" id="KN840608">
    <property type="protein sequence ID" value="KIP03610.1"/>
    <property type="molecule type" value="Genomic_DNA"/>
</dbReference>
<dbReference type="OrthoDB" id="3174721at2759"/>
<evidence type="ECO:0000313" key="2">
    <source>
        <dbReference type="EMBL" id="KIP03610.1"/>
    </source>
</evidence>
<feature type="compositionally biased region" description="Polar residues" evidence="1">
    <location>
        <begin position="48"/>
        <end position="57"/>
    </location>
</feature>
<gene>
    <name evidence="2" type="ORF">PHLGIDRAFT_121451</name>
</gene>
<evidence type="ECO:0000256" key="1">
    <source>
        <dbReference type="SAM" id="MobiDB-lite"/>
    </source>
</evidence>
<accession>A0A0C3S5L0</accession>
<reference evidence="2 3" key="1">
    <citation type="journal article" date="2014" name="PLoS Genet.">
        <title>Analysis of the Phlebiopsis gigantea genome, transcriptome and secretome provides insight into its pioneer colonization strategies of wood.</title>
        <authorList>
            <person name="Hori C."/>
            <person name="Ishida T."/>
            <person name="Igarashi K."/>
            <person name="Samejima M."/>
            <person name="Suzuki H."/>
            <person name="Master E."/>
            <person name="Ferreira P."/>
            <person name="Ruiz-Duenas F.J."/>
            <person name="Held B."/>
            <person name="Canessa P."/>
            <person name="Larrondo L.F."/>
            <person name="Schmoll M."/>
            <person name="Druzhinina I.S."/>
            <person name="Kubicek C.P."/>
            <person name="Gaskell J.A."/>
            <person name="Kersten P."/>
            <person name="St John F."/>
            <person name="Glasner J."/>
            <person name="Sabat G."/>
            <person name="Splinter BonDurant S."/>
            <person name="Syed K."/>
            <person name="Yadav J."/>
            <person name="Mgbeahuruike A.C."/>
            <person name="Kovalchuk A."/>
            <person name="Asiegbu F.O."/>
            <person name="Lackner G."/>
            <person name="Hoffmeister D."/>
            <person name="Rencoret J."/>
            <person name="Gutierrez A."/>
            <person name="Sun H."/>
            <person name="Lindquist E."/>
            <person name="Barry K."/>
            <person name="Riley R."/>
            <person name="Grigoriev I.V."/>
            <person name="Henrissat B."/>
            <person name="Kues U."/>
            <person name="Berka R.M."/>
            <person name="Martinez A.T."/>
            <person name="Covert S.F."/>
            <person name="Blanchette R.A."/>
            <person name="Cullen D."/>
        </authorList>
    </citation>
    <scope>NUCLEOTIDE SEQUENCE [LARGE SCALE GENOMIC DNA]</scope>
    <source>
        <strain evidence="2 3">11061_1 CR5-6</strain>
    </source>
</reference>